<gene>
    <name evidence="1" type="ORF">B7C51_15180</name>
</gene>
<name>A0A1V0UUM2_9BACL</name>
<evidence type="ECO:0000313" key="1">
    <source>
        <dbReference type="EMBL" id="ARF68851.1"/>
    </source>
</evidence>
<dbReference type="EMBL" id="CP020557">
    <property type="protein sequence ID" value="ARF68851.1"/>
    <property type="molecule type" value="Genomic_DNA"/>
</dbReference>
<organism evidence="1 2">
    <name type="scientific">Paenibacillus larvae subsp. pulvifaciens</name>
    <dbReference type="NCBI Taxonomy" id="1477"/>
    <lineage>
        <taxon>Bacteria</taxon>
        <taxon>Bacillati</taxon>
        <taxon>Bacillota</taxon>
        <taxon>Bacilli</taxon>
        <taxon>Bacillales</taxon>
        <taxon>Paenibacillaceae</taxon>
        <taxon>Paenibacillus</taxon>
    </lineage>
</organism>
<dbReference type="Proteomes" id="UP000192727">
    <property type="component" value="Chromosome"/>
</dbReference>
<evidence type="ECO:0000313" key="2">
    <source>
        <dbReference type="Proteomes" id="UP000192727"/>
    </source>
</evidence>
<dbReference type="AlphaFoldDB" id="A0A1V0UUM2"/>
<sequence length="79" mass="9448">MLLPVAWEKLRVLYPKENGVFYCVTIWQIWRKSRNTLTSIKDFMNEPSQTESALFRLAVRIVHVFVGMKNNIRIIKVFY</sequence>
<accession>A0A1V0UUM2</accession>
<proteinExistence type="predicted"/>
<reference evidence="1 2" key="1">
    <citation type="submission" date="2017-03" db="EMBL/GenBank/DDBJ databases">
        <title>Paenibacillus larvae genome sequencing.</title>
        <authorList>
            <person name="Dingman D.W."/>
        </authorList>
    </citation>
    <scope>NUCLEOTIDE SEQUENCE [LARGE SCALE GENOMIC DNA]</scope>
    <source>
        <strain evidence="1 2">SAG 10367</strain>
    </source>
</reference>
<protein>
    <submittedName>
        <fullName evidence="1">Uncharacterized protein</fullName>
    </submittedName>
</protein>